<keyword evidence="2" id="KW-1185">Reference proteome</keyword>
<accession>A0ACC1X6H2</accession>
<dbReference type="EMBL" id="CM051404">
    <property type="protein sequence ID" value="KAJ4707011.1"/>
    <property type="molecule type" value="Genomic_DNA"/>
</dbReference>
<evidence type="ECO:0000313" key="2">
    <source>
        <dbReference type="Proteomes" id="UP001164539"/>
    </source>
</evidence>
<protein>
    <submittedName>
        <fullName evidence="1">S-adenosylmethionine-dependent methyltransferase</fullName>
    </submittedName>
</protein>
<reference evidence="1 2" key="1">
    <citation type="journal article" date="2023" name="Science">
        <title>Complex scaffold remodeling in plant triterpene biosynthesis.</title>
        <authorList>
            <person name="De La Pena R."/>
            <person name="Hodgson H."/>
            <person name="Liu J.C."/>
            <person name="Stephenson M.J."/>
            <person name="Martin A.C."/>
            <person name="Owen C."/>
            <person name="Harkess A."/>
            <person name="Leebens-Mack J."/>
            <person name="Jimenez L.E."/>
            <person name="Osbourn A."/>
            <person name="Sattely E.S."/>
        </authorList>
    </citation>
    <scope>NUCLEOTIDE SEQUENCE [LARGE SCALE GENOMIC DNA]</scope>
    <source>
        <strain evidence="2">cv. JPN11</strain>
        <tissue evidence="1">Leaf</tissue>
    </source>
</reference>
<dbReference type="Proteomes" id="UP001164539">
    <property type="component" value="Chromosome 11"/>
</dbReference>
<keyword evidence="1" id="KW-0489">Methyltransferase</keyword>
<comment type="caution">
    <text evidence="1">The sequence shown here is derived from an EMBL/GenBank/DDBJ whole genome shotgun (WGS) entry which is preliminary data.</text>
</comment>
<name>A0ACC1X6H2_MELAZ</name>
<organism evidence="1 2">
    <name type="scientific">Melia azedarach</name>
    <name type="common">Chinaberry tree</name>
    <dbReference type="NCBI Taxonomy" id="155640"/>
    <lineage>
        <taxon>Eukaryota</taxon>
        <taxon>Viridiplantae</taxon>
        <taxon>Streptophyta</taxon>
        <taxon>Embryophyta</taxon>
        <taxon>Tracheophyta</taxon>
        <taxon>Spermatophyta</taxon>
        <taxon>Magnoliopsida</taxon>
        <taxon>eudicotyledons</taxon>
        <taxon>Gunneridae</taxon>
        <taxon>Pentapetalae</taxon>
        <taxon>rosids</taxon>
        <taxon>malvids</taxon>
        <taxon>Sapindales</taxon>
        <taxon>Meliaceae</taxon>
        <taxon>Melia</taxon>
    </lineage>
</organism>
<evidence type="ECO:0000313" key="1">
    <source>
        <dbReference type="EMBL" id="KAJ4707011.1"/>
    </source>
</evidence>
<sequence length="367" mass="41135">MGKESANTNLPAESYPMVGGDGDHSYAKNSSYQKAVSDVAKEMITEAIADKLDLKSLGFDTSNTNTFQLADLGCSVGPNTFIVVKNIIEAVELKFHENPSALEFQVFFNDHIDNDFNTLFHTLPTTRKYFASGVPGSFHGRLFPKSTLHFVHSSYAVHWLSKIPKDIVDNKSAAWNKDSIQCTGFVKEVAEAYSAQFKNDMESFLNARAQELVPGGLLAIVLCGLPNGIRMSETAEGGFYDFLGSCLTEMAKKGFLNEDKVNSFYLPIYFPTSKELEAIIERNGCFTIEKMDMLWDPLQNMKFSPQSVVGRLRSVFEGVFKEHFGSEFVDHIFSYFATKLAGILFSFKETKQHSKVNFFVLLKRKIN</sequence>
<gene>
    <name evidence="1" type="ORF">OWV82_020587</name>
</gene>
<keyword evidence="1" id="KW-0808">Transferase</keyword>
<proteinExistence type="predicted"/>